<sequence length="88" mass="8994">MESGVFIAVAIGLILLLLIAGMPSNPLKQAGKLIVKLVVGAIALFLINAVGGNYGIHIPINVPTTLISGILGMPGIAALIVVQKWIIG</sequence>
<evidence type="ECO:0000313" key="3">
    <source>
        <dbReference type="Proteomes" id="UP000239663"/>
    </source>
</evidence>
<keyword evidence="3" id="KW-1185">Reference proteome</keyword>
<dbReference type="AlphaFoldDB" id="A0A2S7MV61"/>
<dbReference type="NCBIfam" id="TIGR02862">
    <property type="entry name" value="spore_BofA"/>
    <property type="match status" value="1"/>
</dbReference>
<organism evidence="2 3">
    <name type="scientific">Pradoshia eiseniae</name>
    <dbReference type="NCBI Taxonomy" id="2064768"/>
    <lineage>
        <taxon>Bacteria</taxon>
        <taxon>Bacillati</taxon>
        <taxon>Bacillota</taxon>
        <taxon>Bacilli</taxon>
        <taxon>Bacillales</taxon>
        <taxon>Bacillaceae</taxon>
        <taxon>Pradoshia</taxon>
    </lineage>
</organism>
<dbReference type="RefSeq" id="WP_104850983.1">
    <property type="nucleotide sequence ID" value="NZ_PKOZ01000029.1"/>
</dbReference>
<feature type="transmembrane region" description="Helical" evidence="1">
    <location>
        <begin position="62"/>
        <end position="82"/>
    </location>
</feature>
<evidence type="ECO:0000313" key="2">
    <source>
        <dbReference type="EMBL" id="PQD93672.1"/>
    </source>
</evidence>
<dbReference type="InterPro" id="IPR010001">
    <property type="entry name" value="BofA"/>
</dbReference>
<comment type="caution">
    <text evidence="2">The sequence shown here is derived from an EMBL/GenBank/DDBJ whole genome shotgun (WGS) entry which is preliminary data.</text>
</comment>
<reference evidence="2 3" key="1">
    <citation type="submission" date="2017-12" db="EMBL/GenBank/DDBJ databases">
        <title>Taxonomic description and draft genome of Pradoshia cofamensis Gen. nov., sp. nov., a thermotolerant bacillale isolated from anterior gut of earthworm Eisenia fetida.</title>
        <authorList>
            <person name="Saha T."/>
            <person name="Chakraborty R."/>
        </authorList>
    </citation>
    <scope>NUCLEOTIDE SEQUENCE [LARGE SCALE GENOMIC DNA]</scope>
    <source>
        <strain evidence="2 3">EAG3</strain>
    </source>
</reference>
<keyword evidence="1" id="KW-0472">Membrane</keyword>
<dbReference type="Pfam" id="PF07441">
    <property type="entry name" value="BofA"/>
    <property type="match status" value="1"/>
</dbReference>
<feature type="transmembrane region" description="Helical" evidence="1">
    <location>
        <begin position="6"/>
        <end position="22"/>
    </location>
</feature>
<proteinExistence type="predicted"/>
<gene>
    <name evidence="2" type="ORF">CYL18_18715</name>
</gene>
<name>A0A2S7MV61_9BACI</name>
<protein>
    <submittedName>
        <fullName evidence="2">Pro-sigmaK processing inhibitor BofA</fullName>
    </submittedName>
</protein>
<keyword evidence="1" id="KW-0812">Transmembrane</keyword>
<feature type="transmembrane region" description="Helical" evidence="1">
    <location>
        <begin position="34"/>
        <end position="56"/>
    </location>
</feature>
<accession>A0A2S7MV61</accession>
<dbReference type="OrthoDB" id="2692225at2"/>
<dbReference type="EMBL" id="PKOZ01000029">
    <property type="protein sequence ID" value="PQD93672.1"/>
    <property type="molecule type" value="Genomic_DNA"/>
</dbReference>
<evidence type="ECO:0000256" key="1">
    <source>
        <dbReference type="SAM" id="Phobius"/>
    </source>
</evidence>
<keyword evidence="1" id="KW-1133">Transmembrane helix</keyword>
<dbReference type="Proteomes" id="UP000239663">
    <property type="component" value="Unassembled WGS sequence"/>
</dbReference>